<dbReference type="OrthoDB" id="6419326at2759"/>
<accession>A0A4Y2LZ30</accession>
<evidence type="ECO:0000313" key="2">
    <source>
        <dbReference type="Proteomes" id="UP000499080"/>
    </source>
</evidence>
<proteinExistence type="predicted"/>
<sequence>MSHRRPHERPEERVKSIIRHIDNASFTATECEIHPRKPCFLLLNNFNHERFHCLYGNRSTVWRSYTIDKSCDIPEHYYEMIEMHKLLGTEYVLPFSGHFRESSGYTIGMFHQRVPLYPPRIIERNVLKETAYALIVFQCATSYQLGGSVPNLKDFLFLYTRNHPVLCDMGSHNVDLRVRLKEFKPHFDEKKFRRFMQKKTLRDVIRYLKLEFKLYFNQKKKKGKRCILNEPDDEGFDTETHQLLCQSTKKSLIQVLEDFCHLMPNHHIRNNVVGEWMRMTHSREPEVIEVEDLENETL</sequence>
<evidence type="ECO:0000313" key="1">
    <source>
        <dbReference type="EMBL" id="GBN19722.1"/>
    </source>
</evidence>
<dbReference type="EMBL" id="BGPR01006520">
    <property type="protein sequence ID" value="GBN19722.1"/>
    <property type="molecule type" value="Genomic_DNA"/>
</dbReference>
<reference evidence="1 2" key="1">
    <citation type="journal article" date="2019" name="Sci. Rep.">
        <title>Orb-weaving spider Araneus ventricosus genome elucidates the spidroin gene catalogue.</title>
        <authorList>
            <person name="Kono N."/>
            <person name="Nakamura H."/>
            <person name="Ohtoshi R."/>
            <person name="Moran D.A.P."/>
            <person name="Shinohara A."/>
            <person name="Yoshida Y."/>
            <person name="Fujiwara M."/>
            <person name="Mori M."/>
            <person name="Tomita M."/>
            <person name="Arakawa K."/>
        </authorList>
    </citation>
    <scope>NUCLEOTIDE SEQUENCE [LARGE SCALE GENOMIC DNA]</scope>
</reference>
<gene>
    <name evidence="1" type="ORF">AVEN_261799_1</name>
</gene>
<protein>
    <submittedName>
        <fullName evidence="1">Uncharacterized protein</fullName>
    </submittedName>
</protein>
<organism evidence="1 2">
    <name type="scientific">Araneus ventricosus</name>
    <name type="common">Orbweaver spider</name>
    <name type="synonym">Epeira ventricosa</name>
    <dbReference type="NCBI Taxonomy" id="182803"/>
    <lineage>
        <taxon>Eukaryota</taxon>
        <taxon>Metazoa</taxon>
        <taxon>Ecdysozoa</taxon>
        <taxon>Arthropoda</taxon>
        <taxon>Chelicerata</taxon>
        <taxon>Arachnida</taxon>
        <taxon>Araneae</taxon>
        <taxon>Araneomorphae</taxon>
        <taxon>Entelegynae</taxon>
        <taxon>Araneoidea</taxon>
        <taxon>Araneidae</taxon>
        <taxon>Araneus</taxon>
    </lineage>
</organism>
<name>A0A4Y2LZ30_ARAVE</name>
<comment type="caution">
    <text evidence="1">The sequence shown here is derived from an EMBL/GenBank/DDBJ whole genome shotgun (WGS) entry which is preliminary data.</text>
</comment>
<dbReference type="Proteomes" id="UP000499080">
    <property type="component" value="Unassembled WGS sequence"/>
</dbReference>
<keyword evidence="2" id="KW-1185">Reference proteome</keyword>
<dbReference type="AlphaFoldDB" id="A0A4Y2LZ30"/>